<sequence>MFATSPSNSRLQATLTLVPVAFVVLSVYVGGVLWAAGISFTRSSMLPNYRFAGFTQYINLFSNARWHVSLTNMALFAVIFIPVTLFIGYSLAAMINRGVRGENALRTIYLYPFAMSFIVTGLVWRWLFDPNYGIADVARKLGFENASFDWIVNADTAIFTIIFAAVWHSSGLVMVVLLAGLRGVDDDLWKAIRIEGIPAWKAHLYIIVPSIGASITTALVLMCLTVVRLFDVVVAMTGGGPGIATDVPAKFIIDHMFERQQVGLASAAATTLLLLVLLVSVPLLYLKNRRKGAVE</sequence>
<evidence type="ECO:0000313" key="10">
    <source>
        <dbReference type="Proteomes" id="UP000273611"/>
    </source>
</evidence>
<evidence type="ECO:0000256" key="1">
    <source>
        <dbReference type="ARBA" id="ARBA00004651"/>
    </source>
</evidence>
<evidence type="ECO:0000256" key="5">
    <source>
        <dbReference type="ARBA" id="ARBA00022989"/>
    </source>
</evidence>
<dbReference type="GO" id="GO:0055085">
    <property type="term" value="P:transmembrane transport"/>
    <property type="evidence" value="ECO:0007669"/>
    <property type="project" value="InterPro"/>
</dbReference>
<keyword evidence="4 7" id="KW-0812">Transmembrane</keyword>
<dbReference type="GO" id="GO:0005886">
    <property type="term" value="C:plasma membrane"/>
    <property type="evidence" value="ECO:0007669"/>
    <property type="project" value="UniProtKB-SubCell"/>
</dbReference>
<feature type="transmembrane region" description="Helical" evidence="7">
    <location>
        <begin position="108"/>
        <end position="127"/>
    </location>
</feature>
<evidence type="ECO:0000256" key="7">
    <source>
        <dbReference type="RuleBase" id="RU363032"/>
    </source>
</evidence>
<protein>
    <submittedName>
        <fullName evidence="9">Sugar ABC transporter permease</fullName>
    </submittedName>
</protein>
<dbReference type="InterPro" id="IPR035906">
    <property type="entry name" value="MetI-like_sf"/>
</dbReference>
<evidence type="ECO:0000313" key="9">
    <source>
        <dbReference type="EMBL" id="RUL96080.1"/>
    </source>
</evidence>
<feature type="transmembrane region" description="Helical" evidence="7">
    <location>
        <begin position="202"/>
        <end position="227"/>
    </location>
</feature>
<feature type="transmembrane region" description="Helical" evidence="7">
    <location>
        <begin position="12"/>
        <end position="36"/>
    </location>
</feature>
<dbReference type="EMBL" id="RIBW01000025">
    <property type="protein sequence ID" value="RUL96080.1"/>
    <property type="molecule type" value="Genomic_DNA"/>
</dbReference>
<feature type="domain" description="ABC transmembrane type-1" evidence="8">
    <location>
        <begin position="70"/>
        <end position="285"/>
    </location>
</feature>
<accession>A0A432N939</accession>
<evidence type="ECO:0000256" key="2">
    <source>
        <dbReference type="ARBA" id="ARBA00022448"/>
    </source>
</evidence>
<name>A0A432N939_9HYPH</name>
<comment type="subcellular location">
    <subcellularLocation>
        <location evidence="1 7">Cell membrane</location>
        <topology evidence="1 7">Multi-pass membrane protein</topology>
    </subcellularLocation>
</comment>
<comment type="similarity">
    <text evidence="7">Belongs to the binding-protein-dependent transport system permease family.</text>
</comment>
<proteinExistence type="inferred from homology"/>
<evidence type="ECO:0000256" key="3">
    <source>
        <dbReference type="ARBA" id="ARBA00022475"/>
    </source>
</evidence>
<evidence type="ECO:0000256" key="6">
    <source>
        <dbReference type="ARBA" id="ARBA00023136"/>
    </source>
</evidence>
<comment type="caution">
    <text evidence="9">The sequence shown here is derived from an EMBL/GenBank/DDBJ whole genome shotgun (WGS) entry which is preliminary data.</text>
</comment>
<reference evidence="9 10" key="1">
    <citation type="journal article" date="2015" name="Int. J. Syst. Evol. Microbiol.">
        <title>Rhizobium anhuiense sp. nov., isolated from effective nodules of Vicia faba and Pisum sativum.</title>
        <authorList>
            <person name="Zhang Y.J."/>
            <person name="Zheng W.T."/>
            <person name="Everall I."/>
            <person name="Young J.P."/>
            <person name="Zhang X.X."/>
            <person name="Tian C.F."/>
            <person name="Sui X.H."/>
            <person name="Wang E.T."/>
            <person name="Chen W.X."/>
        </authorList>
    </citation>
    <scope>NUCLEOTIDE SEQUENCE [LARGE SCALE GENOMIC DNA]</scope>
    <source>
        <strain evidence="9 10">CCBAU 23252</strain>
    </source>
</reference>
<evidence type="ECO:0000259" key="8">
    <source>
        <dbReference type="PROSITE" id="PS50928"/>
    </source>
</evidence>
<dbReference type="InterPro" id="IPR000515">
    <property type="entry name" value="MetI-like"/>
</dbReference>
<dbReference type="PANTHER" id="PTHR30193:SF42">
    <property type="entry name" value="ABC TRANSPORTER PERMEASE PROTEIN"/>
    <property type="match status" value="1"/>
</dbReference>
<dbReference type="GeneID" id="75220061"/>
<dbReference type="Proteomes" id="UP000273611">
    <property type="component" value="Unassembled WGS sequence"/>
</dbReference>
<organism evidence="9 10">
    <name type="scientific">Rhizobium anhuiense</name>
    <dbReference type="NCBI Taxonomy" id="1184720"/>
    <lineage>
        <taxon>Bacteria</taxon>
        <taxon>Pseudomonadati</taxon>
        <taxon>Pseudomonadota</taxon>
        <taxon>Alphaproteobacteria</taxon>
        <taxon>Hyphomicrobiales</taxon>
        <taxon>Rhizobiaceae</taxon>
        <taxon>Rhizobium/Agrobacterium group</taxon>
        <taxon>Rhizobium</taxon>
    </lineage>
</organism>
<feature type="transmembrane region" description="Helical" evidence="7">
    <location>
        <begin position="73"/>
        <end position="96"/>
    </location>
</feature>
<dbReference type="Pfam" id="PF00528">
    <property type="entry name" value="BPD_transp_1"/>
    <property type="match status" value="1"/>
</dbReference>
<dbReference type="Gene3D" id="1.10.3720.10">
    <property type="entry name" value="MetI-like"/>
    <property type="match status" value="1"/>
</dbReference>
<dbReference type="RefSeq" id="WP_063475617.1">
    <property type="nucleotide sequence ID" value="NZ_BMFI01000022.1"/>
</dbReference>
<dbReference type="PROSITE" id="PS50928">
    <property type="entry name" value="ABC_TM1"/>
    <property type="match status" value="1"/>
</dbReference>
<keyword evidence="3" id="KW-1003">Cell membrane</keyword>
<feature type="transmembrane region" description="Helical" evidence="7">
    <location>
        <begin position="157"/>
        <end position="181"/>
    </location>
</feature>
<dbReference type="AlphaFoldDB" id="A0A432N939"/>
<evidence type="ECO:0000256" key="4">
    <source>
        <dbReference type="ARBA" id="ARBA00022692"/>
    </source>
</evidence>
<dbReference type="InterPro" id="IPR051393">
    <property type="entry name" value="ABC_transporter_permease"/>
</dbReference>
<keyword evidence="5 7" id="KW-1133">Transmembrane helix</keyword>
<feature type="transmembrane region" description="Helical" evidence="7">
    <location>
        <begin position="264"/>
        <end position="286"/>
    </location>
</feature>
<keyword evidence="6 7" id="KW-0472">Membrane</keyword>
<dbReference type="PANTHER" id="PTHR30193">
    <property type="entry name" value="ABC TRANSPORTER PERMEASE PROTEIN"/>
    <property type="match status" value="1"/>
</dbReference>
<keyword evidence="2 7" id="KW-0813">Transport</keyword>
<dbReference type="SUPFAM" id="SSF161098">
    <property type="entry name" value="MetI-like"/>
    <property type="match status" value="1"/>
</dbReference>
<gene>
    <name evidence="9" type="ORF">EEQ99_31950</name>
</gene>